<dbReference type="PANTHER" id="PTHR12618:SF20">
    <property type="entry name" value="PHD AND RING FINGER DOMAIN-CONTAINING PROTEIN 1"/>
    <property type="match status" value="1"/>
</dbReference>
<dbReference type="InterPro" id="IPR019787">
    <property type="entry name" value="Znf_PHD-finger"/>
</dbReference>
<keyword evidence="1" id="KW-0479">Metal-binding</keyword>
<comment type="caution">
    <text evidence="6">The sequence shown here is derived from an EMBL/GenBank/DDBJ whole genome shotgun (WGS) entry which is preliminary data.</text>
</comment>
<evidence type="ECO:0000256" key="3">
    <source>
        <dbReference type="ARBA" id="ARBA00022833"/>
    </source>
</evidence>
<dbReference type="GO" id="GO:0008270">
    <property type="term" value="F:zinc ion binding"/>
    <property type="evidence" value="ECO:0007669"/>
    <property type="project" value="UniProtKB-KW"/>
</dbReference>
<dbReference type="PANTHER" id="PTHR12618">
    <property type="entry name" value="PHD AND RING FINGER DOMAIN-CONTAINING PROTEIN 1"/>
    <property type="match status" value="1"/>
</dbReference>
<evidence type="ECO:0000313" key="6">
    <source>
        <dbReference type="EMBL" id="KAK3236119.1"/>
    </source>
</evidence>
<name>A0AAE0BI66_9CHLO</name>
<dbReference type="Pfam" id="PF00628">
    <property type="entry name" value="PHD"/>
    <property type="match status" value="1"/>
</dbReference>
<evidence type="ECO:0000256" key="1">
    <source>
        <dbReference type="ARBA" id="ARBA00022723"/>
    </source>
</evidence>
<sequence length="872" mass="99390">MAAADDFEFTSPGKNVEDIYHSDEEDEEEFLVNHMEKSKRTRVPLVWSTVLNGVSYVECTEKMETLSLEGVTKSGKDYRSKKNGSVTQNFRCALQHTHGCQVYYKIVKGTTLCPTIPCNMYTRGTHDHTYFIGKGMSKDLKDKCKEAIKEKLPPKAIFKKLSTAVTTAMEDDDVVDYKVIKSFVYNNRKQILELRTIKTCGQFMEVCQTSNLLAIPVTDRKTAGTLCMFEGQVLQPSGFEPVEHYAENSANTLPPIPFEAQATQDELNTWKLAGWNEDFSVYERNLQAHFISILACESAEYFVHILENMLVVQGWSTRSKRFYKGKFNLRALYKNYTELVKDYVAAQKRKRWCVIYTTWGKLEVLLAKDHRSRDDTYKTNWQGLPLECNGSSYLDKRFRLGALAIKSHEDAYASQIVDFCLIAAMQLGFQKVWQPRYHTLDHSLAFFNANAKLPETITHVLEHLRLPTNLCTLVAEEITQGICWSHCMMKLNEKTALFNDAHNVNGFKQGVTDIHNITIVGARDSAFKLFIDLYKRDEEYICNWFVETWWGKWGGWVLGFMPEGIQSTQNSPECVNRHVKDEMTLRKQLQLEVFHPSALKYMHEETIYDGQHPIPTTPVITQAIWREALLMIDNNMLELMTRTTGVLGVTDSPSYVVPSLKTFEKLSASTIADKRKEIAPLVVKFLALMRDPEHPPATVVTFEQFMNTYKSFVILRPLDANNVTEFGHHWCMCPIYAESVTCACSIAVGLFKGKFKAPLEKHLDIIGRHPQVGRPRKPVGALKRQPLGKITAKLKREASKRAREMAELDMEARCSQQVPKSLSCELCGEEDNGDEMLLCDVCNKGFHIFCLRPSLSKIPAGTWLCGLCVAKE</sequence>
<evidence type="ECO:0000256" key="4">
    <source>
        <dbReference type="PROSITE-ProRule" id="PRU00146"/>
    </source>
</evidence>
<reference evidence="6 7" key="1">
    <citation type="journal article" date="2015" name="Genome Biol. Evol.">
        <title>Comparative Genomics of a Bacterivorous Green Alga Reveals Evolutionary Causalities and Consequences of Phago-Mixotrophic Mode of Nutrition.</title>
        <authorList>
            <person name="Burns J.A."/>
            <person name="Paasch A."/>
            <person name="Narechania A."/>
            <person name="Kim E."/>
        </authorList>
    </citation>
    <scope>NUCLEOTIDE SEQUENCE [LARGE SCALE GENOMIC DNA]</scope>
    <source>
        <strain evidence="6 7">PLY_AMNH</strain>
    </source>
</reference>
<dbReference type="InterPro" id="IPR001965">
    <property type="entry name" value="Znf_PHD"/>
</dbReference>
<dbReference type="AlphaFoldDB" id="A0AAE0BI66"/>
<dbReference type="PROSITE" id="PS50016">
    <property type="entry name" value="ZF_PHD_2"/>
    <property type="match status" value="1"/>
</dbReference>
<evidence type="ECO:0000313" key="7">
    <source>
        <dbReference type="Proteomes" id="UP001190700"/>
    </source>
</evidence>
<protein>
    <recommendedName>
        <fullName evidence="5">PHD-type domain-containing protein</fullName>
    </recommendedName>
</protein>
<dbReference type="SUPFAM" id="SSF57903">
    <property type="entry name" value="FYVE/PHD zinc finger"/>
    <property type="match status" value="1"/>
</dbReference>
<dbReference type="PROSITE" id="PS01359">
    <property type="entry name" value="ZF_PHD_1"/>
    <property type="match status" value="1"/>
</dbReference>
<accession>A0AAE0BI66</accession>
<dbReference type="InterPro" id="IPR019786">
    <property type="entry name" value="Zinc_finger_PHD-type_CS"/>
</dbReference>
<keyword evidence="3" id="KW-0862">Zinc</keyword>
<dbReference type="Proteomes" id="UP001190700">
    <property type="component" value="Unassembled WGS sequence"/>
</dbReference>
<dbReference type="EMBL" id="LGRX02035158">
    <property type="protein sequence ID" value="KAK3236119.1"/>
    <property type="molecule type" value="Genomic_DNA"/>
</dbReference>
<proteinExistence type="predicted"/>
<dbReference type="Gene3D" id="3.30.40.10">
    <property type="entry name" value="Zinc/RING finger domain, C3HC4 (zinc finger)"/>
    <property type="match status" value="1"/>
</dbReference>
<evidence type="ECO:0000256" key="2">
    <source>
        <dbReference type="ARBA" id="ARBA00022771"/>
    </source>
</evidence>
<dbReference type="SMART" id="SM00249">
    <property type="entry name" value="PHD"/>
    <property type="match status" value="1"/>
</dbReference>
<keyword evidence="2 4" id="KW-0863">Zinc-finger</keyword>
<dbReference type="InterPro" id="IPR047157">
    <property type="entry name" value="PHRF1/Atg35"/>
</dbReference>
<keyword evidence="7" id="KW-1185">Reference proteome</keyword>
<evidence type="ECO:0000259" key="5">
    <source>
        <dbReference type="PROSITE" id="PS50016"/>
    </source>
</evidence>
<gene>
    <name evidence="6" type="ORF">CYMTET_53725</name>
</gene>
<feature type="domain" description="PHD-type" evidence="5">
    <location>
        <begin position="821"/>
        <end position="871"/>
    </location>
</feature>
<organism evidence="6 7">
    <name type="scientific">Cymbomonas tetramitiformis</name>
    <dbReference type="NCBI Taxonomy" id="36881"/>
    <lineage>
        <taxon>Eukaryota</taxon>
        <taxon>Viridiplantae</taxon>
        <taxon>Chlorophyta</taxon>
        <taxon>Pyramimonadophyceae</taxon>
        <taxon>Pyramimonadales</taxon>
        <taxon>Pyramimonadaceae</taxon>
        <taxon>Cymbomonas</taxon>
    </lineage>
</organism>
<dbReference type="InterPro" id="IPR013083">
    <property type="entry name" value="Znf_RING/FYVE/PHD"/>
</dbReference>
<dbReference type="InterPro" id="IPR011011">
    <property type="entry name" value="Znf_FYVE_PHD"/>
</dbReference>